<dbReference type="AlphaFoldDB" id="W9JZI5"/>
<accession>W9JZI5</accession>
<protein>
    <submittedName>
        <fullName evidence="2">Uncharacterized protein</fullName>
    </submittedName>
</protein>
<feature type="chain" id="PRO_5004923298" evidence="1">
    <location>
        <begin position="36"/>
        <end position="110"/>
    </location>
</feature>
<reference evidence="2" key="1">
    <citation type="submission" date="2011-06" db="EMBL/GenBank/DDBJ databases">
        <title>The Genome Sequence of Fusarium oxysporum Fo47.</title>
        <authorList>
            <consortium name="The Broad Institute Genome Sequencing Platform"/>
            <person name="Ma L.-J."/>
            <person name="Gale L.R."/>
            <person name="Schwartz D.C."/>
            <person name="Zhou S."/>
            <person name="Corby-Kistler H."/>
            <person name="Young S.K."/>
            <person name="Zeng Q."/>
            <person name="Gargeya S."/>
            <person name="Fitzgerald M."/>
            <person name="Haas B."/>
            <person name="Abouelleil A."/>
            <person name="Alvarado L."/>
            <person name="Arachchi H.M."/>
            <person name="Berlin A."/>
            <person name="Brown A."/>
            <person name="Chapman S.B."/>
            <person name="Chen Z."/>
            <person name="Dunbar C."/>
            <person name="Freedman E."/>
            <person name="Gearin G."/>
            <person name="Gellesch M."/>
            <person name="Goldberg J."/>
            <person name="Griggs A."/>
            <person name="Gujja S."/>
            <person name="Heiman D."/>
            <person name="Howarth C."/>
            <person name="Larson L."/>
            <person name="Lui A."/>
            <person name="MacDonald P.J.P."/>
            <person name="Mehta T."/>
            <person name="Montmayeur A."/>
            <person name="Murphy C."/>
            <person name="Neiman D."/>
            <person name="Pearson M."/>
            <person name="Priest M."/>
            <person name="Roberts A."/>
            <person name="Saif S."/>
            <person name="Shea T."/>
            <person name="Shenoy N."/>
            <person name="Sisk P."/>
            <person name="Stolte C."/>
            <person name="Sykes S."/>
            <person name="Wortman J."/>
            <person name="Nusbaum C."/>
            <person name="Birren B."/>
        </authorList>
    </citation>
    <scope>NUCLEOTIDE SEQUENCE [LARGE SCALE GENOMIC DNA]</scope>
    <source>
        <strain evidence="2">Fo47</strain>
    </source>
</reference>
<keyword evidence="1" id="KW-0732">Signal</keyword>
<reference evidence="2" key="2">
    <citation type="submission" date="2012-06" db="EMBL/GenBank/DDBJ databases">
        <title>Annotation of the Genome Sequence of Fusarium oxysporum Fo47.</title>
        <authorList>
            <consortium name="The Broad Institute Genomics Platform"/>
            <person name="Ma L.-J."/>
            <person name="Corby-Kistler H."/>
            <person name="Broz K."/>
            <person name="Gale L.R."/>
            <person name="Jonkers W."/>
            <person name="O'Donnell K."/>
            <person name="Ploetz R."/>
            <person name="Steinberg C."/>
            <person name="Schwartz D.C."/>
            <person name="VanEtten H."/>
            <person name="Zhou S."/>
            <person name="Young S.K."/>
            <person name="Zeng Q."/>
            <person name="Gargeya S."/>
            <person name="Fitzgerald M."/>
            <person name="Abouelleil A."/>
            <person name="Alvarado L."/>
            <person name="Chapman S.B."/>
            <person name="Gainer-Dewar J."/>
            <person name="Goldberg J."/>
            <person name="Griggs A."/>
            <person name="Gujja S."/>
            <person name="Hansen M."/>
            <person name="Howarth C."/>
            <person name="Imamovic A."/>
            <person name="Ireland A."/>
            <person name="Larimer J."/>
            <person name="McCowan C."/>
            <person name="Murphy C."/>
            <person name="Pearson M."/>
            <person name="Poon T.W."/>
            <person name="Priest M."/>
            <person name="Roberts A."/>
            <person name="Saif S."/>
            <person name="Shea T."/>
            <person name="Sykes S."/>
            <person name="Wortman J."/>
            <person name="Nusbaum C."/>
            <person name="Birren B."/>
        </authorList>
    </citation>
    <scope>NUCLEOTIDE SEQUENCE</scope>
    <source>
        <strain evidence="2">Fo47</strain>
    </source>
</reference>
<gene>
    <name evidence="2" type="ORF">FOZG_09548</name>
</gene>
<dbReference type="VEuPathDB" id="FungiDB:FOZG_09548"/>
<dbReference type="Proteomes" id="UP000030766">
    <property type="component" value="Unassembled WGS sequence"/>
</dbReference>
<proteinExistence type="predicted"/>
<sequence length="110" mass="12227">MDGERRQHSVRCRGHPHSKKTLGLTLMLFCLLVSSRLDTWACMSAIMSVEYPIMLLTSTASRQLSASLASHPISQLSRITKILALSKGQSNLRSDILMRIIKPACWDATS</sequence>
<dbReference type="HOGENOM" id="CLU_2171219_0_0_1"/>
<evidence type="ECO:0000256" key="1">
    <source>
        <dbReference type="SAM" id="SignalP"/>
    </source>
</evidence>
<name>W9JZI5_FUSOX</name>
<organism evidence="2">
    <name type="scientific">Fusarium oxysporum Fo47</name>
    <dbReference type="NCBI Taxonomy" id="660027"/>
    <lineage>
        <taxon>Eukaryota</taxon>
        <taxon>Fungi</taxon>
        <taxon>Dikarya</taxon>
        <taxon>Ascomycota</taxon>
        <taxon>Pezizomycotina</taxon>
        <taxon>Sordariomycetes</taxon>
        <taxon>Hypocreomycetidae</taxon>
        <taxon>Hypocreales</taxon>
        <taxon>Nectriaceae</taxon>
        <taxon>Fusarium</taxon>
        <taxon>Fusarium oxysporum species complex</taxon>
    </lineage>
</organism>
<dbReference type="EMBL" id="JH717901">
    <property type="protein sequence ID" value="EWZ37562.1"/>
    <property type="molecule type" value="Genomic_DNA"/>
</dbReference>
<evidence type="ECO:0000313" key="2">
    <source>
        <dbReference type="EMBL" id="EWZ37562.1"/>
    </source>
</evidence>
<feature type="signal peptide" evidence="1">
    <location>
        <begin position="1"/>
        <end position="35"/>
    </location>
</feature>